<evidence type="ECO:0000256" key="3">
    <source>
        <dbReference type="ARBA" id="ARBA00023015"/>
    </source>
</evidence>
<dbReference type="Pfam" id="PF01852">
    <property type="entry name" value="START"/>
    <property type="match status" value="2"/>
</dbReference>
<dbReference type="PANTHER" id="PTHR45950">
    <property type="entry name" value="HOMEOBOX-LEUCINE ZIPPER PROTEIN ATHB-14"/>
    <property type="match status" value="1"/>
</dbReference>
<keyword evidence="3" id="KW-0805">Transcription regulation</keyword>
<evidence type="ECO:0000259" key="14">
    <source>
        <dbReference type="PROSITE" id="PS50848"/>
    </source>
</evidence>
<evidence type="ECO:0000259" key="13">
    <source>
        <dbReference type="PROSITE" id="PS50071"/>
    </source>
</evidence>
<feature type="coiled-coil region" evidence="11">
    <location>
        <begin position="231"/>
        <end position="262"/>
    </location>
</feature>
<feature type="compositionally biased region" description="Low complexity" evidence="12">
    <location>
        <begin position="12"/>
        <end position="23"/>
    </location>
</feature>
<evidence type="ECO:0000256" key="7">
    <source>
        <dbReference type="ARBA" id="ARBA00023163"/>
    </source>
</evidence>
<feature type="DNA-binding region" description="Homeobox" evidence="9">
    <location>
        <begin position="171"/>
        <end position="226"/>
    </location>
</feature>
<dbReference type="SMART" id="SM00234">
    <property type="entry name" value="START"/>
    <property type="match status" value="1"/>
</dbReference>
<dbReference type="PROSITE" id="PS50848">
    <property type="entry name" value="START"/>
    <property type="match status" value="1"/>
</dbReference>
<proteinExistence type="inferred from homology"/>
<sequence length="780" mass="85755">MPSSPLGTAPFPTSTPAHPTSNASPPPAASPPPPTPTSPPPASPTPPASSKSRRHLHHYDLLLQTHLQQPLLLYHHNSVPASTPKSPSPHSSWNSPHVLFVRNPPPEQMGTTRSPPSRSSSDGDSINEIDGRHSHRGYCFGRMAMVAQQHRESSSGSMNKHLDCGKYVRYTAEQVDALERVYAECPKPSSLRRQQLIRECPILSNIEPKQIKVWFQNRRCREKQRKESTGLQSVNRKLSAMNKLLMEENDRLQKQVSQLISENGHMHQQLQTASVATTDPSCESAVSTPQRSLRDANNPAGLLSIAEETLAEFLSKATGTAVDWVQMPGMKPGPDSVGIFAISHRCHGVAARACGLVSLEPPKIVEILKDRPTWFRDCRGLEVFTMFPAGNGGTIELIYTQVCERSLSGTGAGPNPAAASQFVRADILPSGYLIRPCDGGGSIIHIVDHLNLGNLIDNSGNIFQAWSVPEVLRPLYESSKVVAQKMTIAALRYIRQIAQETSGEVVYGLGRQPAVLRTFSQRLIRGFNDAINGFSDDGWSILNCDGAEDVVVAVNSAKNLSTGTSTVSFLGGILCVKASMLLQNIPPAVLVQFLREHRSEWADFNVDAYSAASLKASSYAYPGMRPTRFTGSQIIMPLGHTIEHEEMLEVIRLEGDSLIHEDAFISRDIHLLQMCTGVDENTVGACSELVFAPINEMFPDDAPLLPSGFRIIPLDPKPVEFKYSLPEPAFIFFFKNIVLDTVLDACKRFSFSRKFLCIFTVAQPCNMAELYDIDMFVKED</sequence>
<evidence type="ECO:0000256" key="5">
    <source>
        <dbReference type="ARBA" id="ARBA00023125"/>
    </source>
</evidence>
<dbReference type="CDD" id="cd00086">
    <property type="entry name" value="homeodomain"/>
    <property type="match status" value="1"/>
</dbReference>
<dbReference type="InterPro" id="IPR001356">
    <property type="entry name" value="HD"/>
</dbReference>
<evidence type="ECO:0000256" key="9">
    <source>
        <dbReference type="PROSITE-ProRule" id="PRU00108"/>
    </source>
</evidence>
<evidence type="ECO:0000256" key="4">
    <source>
        <dbReference type="ARBA" id="ARBA00023054"/>
    </source>
</evidence>
<keyword evidence="7" id="KW-0804">Transcription</keyword>
<feature type="compositionally biased region" description="Low complexity" evidence="12">
    <location>
        <begin position="84"/>
        <end position="96"/>
    </location>
</feature>
<dbReference type="FunFam" id="1.10.10.60:FF:000197">
    <property type="entry name" value="Homeobox-leucine zipper protein REVOLUTA"/>
    <property type="match status" value="1"/>
</dbReference>
<dbReference type="SUPFAM" id="SSF46689">
    <property type="entry name" value="Homeodomain-like"/>
    <property type="match status" value="1"/>
</dbReference>
<dbReference type="CDD" id="cd14686">
    <property type="entry name" value="bZIP"/>
    <property type="match status" value="1"/>
</dbReference>
<dbReference type="Pfam" id="PF00046">
    <property type="entry name" value="Homeodomain"/>
    <property type="match status" value="1"/>
</dbReference>
<protein>
    <submittedName>
        <fullName evidence="15">Homeobox-leucine zipper protein REVOLUTA</fullName>
    </submittedName>
</protein>
<keyword evidence="4 11" id="KW-0175">Coiled coil</keyword>
<evidence type="ECO:0000256" key="6">
    <source>
        <dbReference type="ARBA" id="ARBA00023155"/>
    </source>
</evidence>
<dbReference type="InterPro" id="IPR002913">
    <property type="entry name" value="START_lipid-bd_dom"/>
</dbReference>
<feature type="domain" description="START" evidence="14">
    <location>
        <begin position="402"/>
        <end position="506"/>
    </location>
</feature>
<dbReference type="Gene3D" id="1.10.10.60">
    <property type="entry name" value="Homeodomain-like"/>
    <property type="match status" value="1"/>
</dbReference>
<dbReference type="AlphaFoldDB" id="A0ABD1RK20"/>
<feature type="region of interest" description="Disordered" evidence="12">
    <location>
        <begin position="77"/>
        <end position="133"/>
    </location>
</feature>
<comment type="similarity">
    <text evidence="2">Belongs to the HD-ZIP homeobox family. Class III subfamily.</text>
</comment>
<feature type="compositionally biased region" description="Pro residues" evidence="12">
    <location>
        <begin position="24"/>
        <end position="47"/>
    </location>
</feature>
<organism evidence="15 16">
    <name type="scientific">Forsythia ovata</name>
    <dbReference type="NCBI Taxonomy" id="205694"/>
    <lineage>
        <taxon>Eukaryota</taxon>
        <taxon>Viridiplantae</taxon>
        <taxon>Streptophyta</taxon>
        <taxon>Embryophyta</taxon>
        <taxon>Tracheophyta</taxon>
        <taxon>Spermatophyta</taxon>
        <taxon>Magnoliopsida</taxon>
        <taxon>eudicotyledons</taxon>
        <taxon>Gunneridae</taxon>
        <taxon>Pentapetalae</taxon>
        <taxon>asterids</taxon>
        <taxon>lamiids</taxon>
        <taxon>Lamiales</taxon>
        <taxon>Oleaceae</taxon>
        <taxon>Forsythieae</taxon>
        <taxon>Forsythia</taxon>
    </lineage>
</organism>
<feature type="region of interest" description="Disordered" evidence="12">
    <location>
        <begin position="1"/>
        <end position="54"/>
    </location>
</feature>
<accession>A0ABD1RK20</accession>
<evidence type="ECO:0000256" key="10">
    <source>
        <dbReference type="RuleBase" id="RU000682"/>
    </source>
</evidence>
<evidence type="ECO:0000256" key="8">
    <source>
        <dbReference type="ARBA" id="ARBA00023242"/>
    </source>
</evidence>
<evidence type="ECO:0000313" key="15">
    <source>
        <dbReference type="EMBL" id="KAL2488749.1"/>
    </source>
</evidence>
<dbReference type="GO" id="GO:0005634">
    <property type="term" value="C:nucleus"/>
    <property type="evidence" value="ECO:0007669"/>
    <property type="project" value="UniProtKB-SubCell"/>
</dbReference>
<comment type="subcellular location">
    <subcellularLocation>
        <location evidence="1 9 10">Nucleus</location>
    </subcellularLocation>
</comment>
<keyword evidence="16" id="KW-1185">Reference proteome</keyword>
<dbReference type="PROSITE" id="PS50071">
    <property type="entry name" value="HOMEOBOX_2"/>
    <property type="match status" value="1"/>
</dbReference>
<evidence type="ECO:0000256" key="1">
    <source>
        <dbReference type="ARBA" id="ARBA00004123"/>
    </source>
</evidence>
<gene>
    <name evidence="15" type="ORF">Fot_42041</name>
</gene>
<feature type="compositionally biased region" description="Low complexity" evidence="12">
    <location>
        <begin position="110"/>
        <end position="124"/>
    </location>
</feature>
<dbReference type="GO" id="GO:0003677">
    <property type="term" value="F:DNA binding"/>
    <property type="evidence" value="ECO:0007669"/>
    <property type="project" value="UniProtKB-UniRule"/>
</dbReference>
<comment type="caution">
    <text evidence="15">The sequence shown here is derived from an EMBL/GenBank/DDBJ whole genome shotgun (WGS) entry which is preliminary data.</text>
</comment>
<keyword evidence="8 9" id="KW-0539">Nucleus</keyword>
<dbReference type="SUPFAM" id="SSF55961">
    <property type="entry name" value="Bet v1-like"/>
    <property type="match status" value="1"/>
</dbReference>
<dbReference type="InterPro" id="IPR009057">
    <property type="entry name" value="Homeodomain-like_sf"/>
</dbReference>
<evidence type="ECO:0000313" key="16">
    <source>
        <dbReference type="Proteomes" id="UP001604277"/>
    </source>
</evidence>
<keyword evidence="6 9" id="KW-0371">Homeobox</keyword>
<dbReference type="Proteomes" id="UP001604277">
    <property type="component" value="Unassembled WGS sequence"/>
</dbReference>
<name>A0ABD1RK20_9LAMI</name>
<dbReference type="InterPro" id="IPR044830">
    <property type="entry name" value="HD-Zip_III"/>
</dbReference>
<evidence type="ECO:0000256" key="12">
    <source>
        <dbReference type="SAM" id="MobiDB-lite"/>
    </source>
</evidence>
<reference evidence="16" key="1">
    <citation type="submission" date="2024-07" db="EMBL/GenBank/DDBJ databases">
        <title>Two chromosome-level genome assemblies of Korean endemic species Abeliophyllum distichum and Forsythia ovata (Oleaceae).</title>
        <authorList>
            <person name="Jang H."/>
        </authorList>
    </citation>
    <scope>NUCLEOTIDE SEQUENCE [LARGE SCALE GENOMIC DNA]</scope>
</reference>
<dbReference type="SMART" id="SM00389">
    <property type="entry name" value="HOX"/>
    <property type="match status" value="1"/>
</dbReference>
<dbReference type="PANTHER" id="PTHR45950:SF10">
    <property type="entry name" value="HOMEOBOX-LEUCINE ZIPPER PROTEIN REVOLUTA"/>
    <property type="match status" value="1"/>
</dbReference>
<keyword evidence="5 9" id="KW-0238">DNA-binding</keyword>
<evidence type="ECO:0000256" key="11">
    <source>
        <dbReference type="SAM" id="Coils"/>
    </source>
</evidence>
<dbReference type="EMBL" id="JBFOLJ010000012">
    <property type="protein sequence ID" value="KAL2488749.1"/>
    <property type="molecule type" value="Genomic_DNA"/>
</dbReference>
<evidence type="ECO:0000256" key="2">
    <source>
        <dbReference type="ARBA" id="ARBA00010338"/>
    </source>
</evidence>
<feature type="domain" description="Homeobox" evidence="13">
    <location>
        <begin position="169"/>
        <end position="225"/>
    </location>
</feature>